<dbReference type="Pfam" id="PF14322">
    <property type="entry name" value="SusD-like_3"/>
    <property type="match status" value="1"/>
</dbReference>
<evidence type="ECO:0000259" key="8">
    <source>
        <dbReference type="Pfam" id="PF14322"/>
    </source>
</evidence>
<dbReference type="Gene3D" id="1.25.40.390">
    <property type="match status" value="1"/>
</dbReference>
<keyword evidence="3" id="KW-0732">Signal</keyword>
<feature type="domain" description="SusD-like N-terminal" evidence="8">
    <location>
        <begin position="80"/>
        <end position="238"/>
    </location>
</feature>
<dbReference type="Pfam" id="PF07980">
    <property type="entry name" value="SusD_RagB"/>
    <property type="match status" value="1"/>
</dbReference>
<dbReference type="SUPFAM" id="SSF48452">
    <property type="entry name" value="TPR-like"/>
    <property type="match status" value="1"/>
</dbReference>
<dbReference type="PROSITE" id="PS51257">
    <property type="entry name" value="PROKAR_LIPOPROTEIN"/>
    <property type="match status" value="1"/>
</dbReference>
<feature type="domain" description="RagB/SusD" evidence="7">
    <location>
        <begin position="360"/>
        <end position="629"/>
    </location>
</feature>
<dbReference type="EMBL" id="FOQO01000003">
    <property type="protein sequence ID" value="SFI31876.1"/>
    <property type="molecule type" value="Genomic_DNA"/>
</dbReference>
<dbReference type="Proteomes" id="UP000198670">
    <property type="component" value="Unassembled WGS sequence"/>
</dbReference>
<organism evidence="9 10">
    <name type="scientific">Parapedobacter indicus</name>
    <dbReference type="NCBI Taxonomy" id="1477437"/>
    <lineage>
        <taxon>Bacteria</taxon>
        <taxon>Pseudomonadati</taxon>
        <taxon>Bacteroidota</taxon>
        <taxon>Sphingobacteriia</taxon>
        <taxon>Sphingobacteriales</taxon>
        <taxon>Sphingobacteriaceae</taxon>
        <taxon>Parapedobacter</taxon>
    </lineage>
</organism>
<reference evidence="9 10" key="1">
    <citation type="submission" date="2016-10" db="EMBL/GenBank/DDBJ databases">
        <authorList>
            <person name="de Groot N.N."/>
        </authorList>
    </citation>
    <scope>NUCLEOTIDE SEQUENCE [LARGE SCALE GENOMIC DNA]</scope>
    <source>
        <strain evidence="9 10">RK1</strain>
    </source>
</reference>
<evidence type="ECO:0000259" key="7">
    <source>
        <dbReference type="Pfam" id="PF07980"/>
    </source>
</evidence>
<dbReference type="InterPro" id="IPR033985">
    <property type="entry name" value="SusD-like_N"/>
</dbReference>
<evidence type="ECO:0000313" key="9">
    <source>
        <dbReference type="EMBL" id="SFI31876.1"/>
    </source>
</evidence>
<keyword evidence="4" id="KW-0472">Membrane</keyword>
<evidence type="ECO:0000256" key="3">
    <source>
        <dbReference type="ARBA" id="ARBA00022729"/>
    </source>
</evidence>
<dbReference type="RefSeq" id="WP_090626046.1">
    <property type="nucleotide sequence ID" value="NZ_FOQO01000003.1"/>
</dbReference>
<accession>A0A1I3H832</accession>
<evidence type="ECO:0000256" key="4">
    <source>
        <dbReference type="ARBA" id="ARBA00023136"/>
    </source>
</evidence>
<dbReference type="AlphaFoldDB" id="A0A1I3H832"/>
<evidence type="ECO:0000313" key="10">
    <source>
        <dbReference type="Proteomes" id="UP000198670"/>
    </source>
</evidence>
<sequence length="630" mass="71666">MKRIKDIYRRFFLCTLGCVMLISSCKDNLMEQVPAGELASILYWKTEADAEYALNGAYSAARRIFSRDYMFDGLGDYLRYRSRATASQSTGDRAIAYRNGEYADPSGSYGDSYDNYFQYSYAAVNHVNYVIQNVENMLNSGANESSRAKLESIIGEARMLRGMIYFRLISMWGDVPYIDKIVESNDEIANIPRTSITTIKDAILADFTYAWEKLPEQPAALGRFTKWGALAFRGKFHLYWACWNRTSWPWSTPVSPTGGWPELDTFTPNSAESVASYEAAATDLKKVIQESGITLFRNGDPGEWGEMGDSEVLPNYYYLFIPTANNDPELMVGFTHGGTGTGQGEELMRDFGTRATEGAQGWGQPRYELAARYQSTLTGDFVAPLTPVDPTEPDARTRENSTLNPESYRNRDYRMKSTLLWDGETMTTMRNLAFDEVRKYQYKTLTGTVDGFGAINADADQTGYIMRKFVRNYAGQGRSDGDYYIPVMRLADVFLLYAEAANEAYGPMGDGGLALDVVNKVRHRGNLPALNPDKYSSKETFFYAIEQERIVELFAEGHRLFDLRRWRSIERTFLPPQTSPGFRMYDTHGGLRNTYFNNTSLLSYQRMYIFRIPPSERNRNPNLTQNVPWL</sequence>
<gene>
    <name evidence="9" type="ORF">SAMN05444682_103258</name>
</gene>
<protein>
    <submittedName>
        <fullName evidence="9">Starch-binding associating with outer membrane</fullName>
    </submittedName>
</protein>
<dbReference type="OrthoDB" id="1032172at2"/>
<dbReference type="STRING" id="1477437.SAMN05444682_103258"/>
<dbReference type="GO" id="GO:0009279">
    <property type="term" value="C:cell outer membrane"/>
    <property type="evidence" value="ECO:0007669"/>
    <property type="project" value="UniProtKB-SubCell"/>
</dbReference>
<comment type="subcellular location">
    <subcellularLocation>
        <location evidence="1">Cell outer membrane</location>
    </subcellularLocation>
</comment>
<comment type="similarity">
    <text evidence="2">Belongs to the SusD family.</text>
</comment>
<dbReference type="InterPro" id="IPR012944">
    <property type="entry name" value="SusD_RagB_dom"/>
</dbReference>
<feature type="region of interest" description="Disordered" evidence="6">
    <location>
        <begin position="385"/>
        <end position="406"/>
    </location>
</feature>
<proteinExistence type="inferred from homology"/>
<keyword evidence="5" id="KW-0998">Cell outer membrane</keyword>
<evidence type="ECO:0000256" key="6">
    <source>
        <dbReference type="SAM" id="MobiDB-lite"/>
    </source>
</evidence>
<evidence type="ECO:0000256" key="5">
    <source>
        <dbReference type="ARBA" id="ARBA00023237"/>
    </source>
</evidence>
<keyword evidence="10" id="KW-1185">Reference proteome</keyword>
<evidence type="ECO:0000256" key="1">
    <source>
        <dbReference type="ARBA" id="ARBA00004442"/>
    </source>
</evidence>
<dbReference type="InterPro" id="IPR011990">
    <property type="entry name" value="TPR-like_helical_dom_sf"/>
</dbReference>
<evidence type="ECO:0000256" key="2">
    <source>
        <dbReference type="ARBA" id="ARBA00006275"/>
    </source>
</evidence>
<name>A0A1I3H832_9SPHI</name>